<accession>A0A0L6TV47</accession>
<dbReference type="InterPro" id="IPR002611">
    <property type="entry name" value="IstB_ATP-bd"/>
</dbReference>
<comment type="caution">
    <text evidence="2">The sequence shown here is derived from an EMBL/GenBank/DDBJ whole genome shotgun (WGS) entry which is preliminary data.</text>
</comment>
<dbReference type="OrthoDB" id="9776217at2"/>
<dbReference type="Pfam" id="PF01695">
    <property type="entry name" value="IstB_IS21"/>
    <property type="match status" value="1"/>
</dbReference>
<keyword evidence="2" id="KW-0067">ATP-binding</keyword>
<dbReference type="PATRIC" id="fig|52689.4.peg.4025"/>
<dbReference type="RefSeq" id="WP_050742013.1">
    <property type="nucleotide sequence ID" value="NZ_LGYO01000086.1"/>
</dbReference>
<evidence type="ECO:0000313" key="2">
    <source>
        <dbReference type="EMBL" id="KNZ40154.1"/>
    </source>
</evidence>
<dbReference type="GO" id="GO:0005524">
    <property type="term" value="F:ATP binding"/>
    <property type="evidence" value="ECO:0007669"/>
    <property type="project" value="UniProtKB-KW"/>
</dbReference>
<dbReference type="AlphaFoldDB" id="A0A0L6TV47"/>
<name>A0A0L6TV47_9FIRM</name>
<evidence type="ECO:0000259" key="1">
    <source>
        <dbReference type="Pfam" id="PF01695"/>
    </source>
</evidence>
<evidence type="ECO:0000313" key="3">
    <source>
        <dbReference type="Proteomes" id="UP000036873"/>
    </source>
</evidence>
<dbReference type="Proteomes" id="UP000036873">
    <property type="component" value="Unassembled WGS sequence"/>
</dbReference>
<keyword evidence="3" id="KW-1185">Reference proteome</keyword>
<organism evidence="2 3">
    <name type="scientific">Acetobacterium bakii</name>
    <dbReference type="NCBI Taxonomy" id="52689"/>
    <lineage>
        <taxon>Bacteria</taxon>
        <taxon>Bacillati</taxon>
        <taxon>Bacillota</taxon>
        <taxon>Clostridia</taxon>
        <taxon>Eubacteriales</taxon>
        <taxon>Eubacteriaceae</taxon>
        <taxon>Acetobacterium</taxon>
    </lineage>
</organism>
<dbReference type="GO" id="GO:0006260">
    <property type="term" value="P:DNA replication"/>
    <property type="evidence" value="ECO:0007669"/>
    <property type="project" value="TreeGrafter"/>
</dbReference>
<dbReference type="InterPro" id="IPR028350">
    <property type="entry name" value="DNAC/IstB-like"/>
</dbReference>
<dbReference type="PIRSF" id="PIRSF003073">
    <property type="entry name" value="DNAC_TnpB_IstB"/>
    <property type="match status" value="1"/>
</dbReference>
<dbReference type="EMBL" id="LGYO01000086">
    <property type="protein sequence ID" value="KNZ40154.1"/>
    <property type="molecule type" value="Genomic_DNA"/>
</dbReference>
<dbReference type="Gene3D" id="3.40.50.300">
    <property type="entry name" value="P-loop containing nucleotide triphosphate hydrolases"/>
    <property type="match status" value="1"/>
</dbReference>
<dbReference type="PANTHER" id="PTHR30050">
    <property type="entry name" value="CHROMOSOMAL REPLICATION INITIATOR PROTEIN DNAA"/>
    <property type="match status" value="1"/>
</dbReference>
<gene>
    <name evidence="2" type="ORF">AKG39_19185</name>
</gene>
<dbReference type="CDD" id="cd00009">
    <property type="entry name" value="AAA"/>
    <property type="match status" value="1"/>
</dbReference>
<reference evidence="3" key="1">
    <citation type="submission" date="2015-07" db="EMBL/GenBank/DDBJ databases">
        <title>Draft genome sequence of Acetobacterium bakii DSM 8293, a potential psychrophilic chemical producer through syngas fermentation.</title>
        <authorList>
            <person name="Song Y."/>
            <person name="Hwang S."/>
            <person name="Cho B.-K."/>
        </authorList>
    </citation>
    <scope>NUCLEOTIDE SEQUENCE [LARGE SCALE GENOMIC DNA]</scope>
    <source>
        <strain evidence="3">DSM 8239</strain>
    </source>
</reference>
<dbReference type="PANTHER" id="PTHR30050:SF4">
    <property type="entry name" value="ATP-BINDING PROTEIN RV3427C IN INSERTION SEQUENCE-RELATED"/>
    <property type="match status" value="1"/>
</dbReference>
<protein>
    <submittedName>
        <fullName evidence="2">ATP-binding protein</fullName>
    </submittedName>
</protein>
<dbReference type="STRING" id="52689.AKG39_19185"/>
<dbReference type="SUPFAM" id="SSF52540">
    <property type="entry name" value="P-loop containing nucleoside triphosphate hydrolases"/>
    <property type="match status" value="1"/>
</dbReference>
<proteinExistence type="predicted"/>
<dbReference type="InterPro" id="IPR027417">
    <property type="entry name" value="P-loop_NTPase"/>
</dbReference>
<sequence>MINDETRRKLREIQLEEMIQVIDRQAKDTIYATLSFDERMKMIVDYIYQEKHNKRVASLIKRARFRIPNAAIQDVFFAERHLDKDLILEIASCTFISNNQNIVVCGFTGSGKSYLACSIGKEACKQGIRTRYIRLPDLLMEYSEAKIQPNGQSRELKKYTNYPLLILDEWLITDLSDDELHFLFELVERRYDNGATIFCTQYKIEEWHARLGGGVLADSIMDRIIHGAHIISSGSINMRDFVLNL</sequence>
<keyword evidence="2" id="KW-0547">Nucleotide-binding</keyword>
<feature type="domain" description="IstB-like ATP-binding" evidence="1">
    <location>
        <begin position="10"/>
        <end position="239"/>
    </location>
</feature>